<feature type="chain" id="PRO_5029616561" evidence="1">
    <location>
        <begin position="24"/>
        <end position="200"/>
    </location>
</feature>
<evidence type="ECO:0000256" key="1">
    <source>
        <dbReference type="SAM" id="SignalP"/>
    </source>
</evidence>
<gene>
    <name evidence="2" type="ORF">FOZ60_001828</name>
</gene>
<evidence type="ECO:0000313" key="2">
    <source>
        <dbReference type="EMBL" id="KAF4696149.1"/>
    </source>
</evidence>
<dbReference type="EMBL" id="JABANP010000013">
    <property type="protein sequence ID" value="KAF4696149.1"/>
    <property type="molecule type" value="Genomic_DNA"/>
</dbReference>
<dbReference type="OrthoDB" id="10336356at2759"/>
<name>A0A7J6PJ38_PEROL</name>
<dbReference type="Proteomes" id="UP000541610">
    <property type="component" value="Unassembled WGS sequence"/>
</dbReference>
<protein>
    <submittedName>
        <fullName evidence="2">Uncharacterized protein</fullName>
    </submittedName>
</protein>
<dbReference type="AlphaFoldDB" id="A0A7J6PJ38"/>
<accession>A0A7J6PJ38</accession>
<proteinExistence type="predicted"/>
<organism evidence="2 3">
    <name type="scientific">Perkinsus olseni</name>
    <name type="common">Perkinsus atlanticus</name>
    <dbReference type="NCBI Taxonomy" id="32597"/>
    <lineage>
        <taxon>Eukaryota</taxon>
        <taxon>Sar</taxon>
        <taxon>Alveolata</taxon>
        <taxon>Perkinsozoa</taxon>
        <taxon>Perkinsea</taxon>
        <taxon>Perkinsida</taxon>
        <taxon>Perkinsidae</taxon>
        <taxon>Perkinsus</taxon>
    </lineage>
</organism>
<reference evidence="2 3" key="1">
    <citation type="submission" date="2020-04" db="EMBL/GenBank/DDBJ databases">
        <title>Perkinsus olseni comparative genomics.</title>
        <authorList>
            <person name="Bogema D.R."/>
        </authorList>
    </citation>
    <scope>NUCLEOTIDE SEQUENCE [LARGE SCALE GENOMIC DNA]</scope>
    <source>
        <strain evidence="2">00978-12</strain>
    </source>
</reference>
<comment type="caution">
    <text evidence="2">The sequence shown here is derived from an EMBL/GenBank/DDBJ whole genome shotgun (WGS) entry which is preliminary data.</text>
</comment>
<keyword evidence="1" id="KW-0732">Signal</keyword>
<evidence type="ECO:0000313" key="3">
    <source>
        <dbReference type="Proteomes" id="UP000541610"/>
    </source>
</evidence>
<feature type="signal peptide" evidence="1">
    <location>
        <begin position="1"/>
        <end position="23"/>
    </location>
</feature>
<sequence>MMKMMMMNSFSSLVLVLNSSVMALKTATSRASAPAAAVQRRIDAFEPDPWSHLCTINYFTAGKPYEVSIGSSTDPRYGRKDNFFYISTEVPNEDGKISLSYSALGDGTFRLKIGSGRGDDEGLDETAGKEELHALLGDINPFDHLLGDLEAKFNATDCRGMADHIENTPAEDYKSGQEWLPKFVLERSSKWPTAMLVEQK</sequence>